<keyword evidence="2 3" id="KW-0539">Nucleus</keyword>
<gene>
    <name evidence="4" type="ORF">JCGZ_05015</name>
</gene>
<name>A0A067KV57_JATCU</name>
<dbReference type="Proteomes" id="UP000027138">
    <property type="component" value="Unassembled WGS sequence"/>
</dbReference>
<dbReference type="Gene3D" id="1.20.1160.11">
    <property type="entry name" value="Paired amphipathic helix"/>
    <property type="match status" value="1"/>
</dbReference>
<dbReference type="GO" id="GO:0006355">
    <property type="term" value="P:regulation of DNA-templated transcription"/>
    <property type="evidence" value="ECO:0007669"/>
    <property type="project" value="InterPro"/>
</dbReference>
<protein>
    <submittedName>
        <fullName evidence="4">Uncharacterized protein</fullName>
    </submittedName>
</protein>
<dbReference type="GO" id="GO:0005634">
    <property type="term" value="C:nucleus"/>
    <property type="evidence" value="ECO:0007669"/>
    <property type="project" value="UniProtKB-SubCell"/>
</dbReference>
<dbReference type="SUPFAM" id="SSF47762">
    <property type="entry name" value="PAH2 domain"/>
    <property type="match status" value="1"/>
</dbReference>
<proteinExistence type="predicted"/>
<reference evidence="4 5" key="1">
    <citation type="journal article" date="2014" name="PLoS ONE">
        <title>Global Analysis of Gene Expression Profiles in Physic Nut (Jatropha curcas L.) Seedlings Exposed to Salt Stress.</title>
        <authorList>
            <person name="Zhang L."/>
            <person name="Zhang C."/>
            <person name="Wu P."/>
            <person name="Chen Y."/>
            <person name="Li M."/>
            <person name="Jiang H."/>
            <person name="Wu G."/>
        </authorList>
    </citation>
    <scope>NUCLEOTIDE SEQUENCE [LARGE SCALE GENOMIC DNA]</scope>
    <source>
        <strain evidence="5">cv. GZQX0401</strain>
        <tissue evidence="4">Young leaves</tissue>
    </source>
</reference>
<dbReference type="PROSITE" id="PS51477">
    <property type="entry name" value="PAH"/>
    <property type="match status" value="1"/>
</dbReference>
<evidence type="ECO:0000256" key="3">
    <source>
        <dbReference type="PROSITE-ProRule" id="PRU00810"/>
    </source>
</evidence>
<evidence type="ECO:0000256" key="1">
    <source>
        <dbReference type="ARBA" id="ARBA00004123"/>
    </source>
</evidence>
<keyword evidence="5" id="KW-1185">Reference proteome</keyword>
<sequence length="105" mass="12172">MKQQEGQTEMKKELALLEEFCSQEEISLVNKIKERLESHGDGYVYKDFLHGWNLYKKGHMGKHDLYCDMVSILSCNYQDFLGELLKLFLTDSNSVFTLIDDGVEA</sequence>
<comment type="subcellular location">
    <subcellularLocation>
        <location evidence="1 3">Nucleus</location>
    </subcellularLocation>
</comment>
<dbReference type="AlphaFoldDB" id="A0A067KV57"/>
<dbReference type="EMBL" id="KK914355">
    <property type="protein sequence ID" value="KDP38858.1"/>
    <property type="molecule type" value="Genomic_DNA"/>
</dbReference>
<accession>A0A067KV57</accession>
<evidence type="ECO:0000313" key="4">
    <source>
        <dbReference type="EMBL" id="KDP38858.1"/>
    </source>
</evidence>
<organism evidence="4 5">
    <name type="scientific">Jatropha curcas</name>
    <name type="common">Barbados nut</name>
    <dbReference type="NCBI Taxonomy" id="180498"/>
    <lineage>
        <taxon>Eukaryota</taxon>
        <taxon>Viridiplantae</taxon>
        <taxon>Streptophyta</taxon>
        <taxon>Embryophyta</taxon>
        <taxon>Tracheophyta</taxon>
        <taxon>Spermatophyta</taxon>
        <taxon>Magnoliopsida</taxon>
        <taxon>eudicotyledons</taxon>
        <taxon>Gunneridae</taxon>
        <taxon>Pentapetalae</taxon>
        <taxon>rosids</taxon>
        <taxon>fabids</taxon>
        <taxon>Malpighiales</taxon>
        <taxon>Euphorbiaceae</taxon>
        <taxon>Crotonoideae</taxon>
        <taxon>Jatropheae</taxon>
        <taxon>Jatropha</taxon>
    </lineage>
</organism>
<dbReference type="OrthoDB" id="812970at2759"/>
<dbReference type="InterPro" id="IPR036600">
    <property type="entry name" value="PAH_sf"/>
</dbReference>
<evidence type="ECO:0000256" key="2">
    <source>
        <dbReference type="ARBA" id="ARBA00023242"/>
    </source>
</evidence>
<dbReference type="InterPro" id="IPR003822">
    <property type="entry name" value="PAH"/>
</dbReference>
<evidence type="ECO:0000313" key="5">
    <source>
        <dbReference type="Proteomes" id="UP000027138"/>
    </source>
</evidence>